<dbReference type="SUPFAM" id="SSF54556">
    <property type="entry name" value="Chitinase insertion domain"/>
    <property type="match status" value="1"/>
</dbReference>
<reference evidence="2" key="1">
    <citation type="journal article" date="2023" name="Insect Mol. Biol.">
        <title>Genome sequencing provides insights into the evolution of gene families encoding plant cell wall-degrading enzymes in longhorned beetles.</title>
        <authorList>
            <person name="Shin N.R."/>
            <person name="Okamura Y."/>
            <person name="Kirsch R."/>
            <person name="Pauchet Y."/>
        </authorList>
    </citation>
    <scope>NUCLEOTIDE SEQUENCE</scope>
    <source>
        <strain evidence="2">RBIC_L_NR</strain>
    </source>
</reference>
<evidence type="ECO:0000259" key="1">
    <source>
        <dbReference type="PROSITE" id="PS51910"/>
    </source>
</evidence>
<evidence type="ECO:0000313" key="2">
    <source>
        <dbReference type="EMBL" id="KAJ8932931.1"/>
    </source>
</evidence>
<organism evidence="2 3">
    <name type="scientific">Rhamnusium bicolor</name>
    <dbReference type="NCBI Taxonomy" id="1586634"/>
    <lineage>
        <taxon>Eukaryota</taxon>
        <taxon>Metazoa</taxon>
        <taxon>Ecdysozoa</taxon>
        <taxon>Arthropoda</taxon>
        <taxon>Hexapoda</taxon>
        <taxon>Insecta</taxon>
        <taxon>Pterygota</taxon>
        <taxon>Neoptera</taxon>
        <taxon>Endopterygota</taxon>
        <taxon>Coleoptera</taxon>
        <taxon>Polyphaga</taxon>
        <taxon>Cucujiformia</taxon>
        <taxon>Chrysomeloidea</taxon>
        <taxon>Cerambycidae</taxon>
        <taxon>Lepturinae</taxon>
        <taxon>Rhagiini</taxon>
        <taxon>Rhamnusium</taxon>
    </lineage>
</organism>
<comment type="caution">
    <text evidence="2">The sequence shown here is derived from an EMBL/GenBank/DDBJ whole genome shotgun (WGS) entry which is preliminary data.</text>
</comment>
<gene>
    <name evidence="2" type="ORF">NQ314_014309</name>
</gene>
<dbReference type="PANTHER" id="PTHR11177:SF317">
    <property type="entry name" value="CHITINASE 12-RELATED"/>
    <property type="match status" value="1"/>
</dbReference>
<dbReference type="AlphaFoldDB" id="A0AAV8X362"/>
<dbReference type="GO" id="GO:0005576">
    <property type="term" value="C:extracellular region"/>
    <property type="evidence" value="ECO:0007669"/>
    <property type="project" value="TreeGrafter"/>
</dbReference>
<evidence type="ECO:0000313" key="3">
    <source>
        <dbReference type="Proteomes" id="UP001162156"/>
    </source>
</evidence>
<dbReference type="PROSITE" id="PS51910">
    <property type="entry name" value="GH18_2"/>
    <property type="match status" value="1"/>
</dbReference>
<dbReference type="SUPFAM" id="SSF51445">
    <property type="entry name" value="(Trans)glycosidases"/>
    <property type="match status" value="1"/>
</dbReference>
<protein>
    <recommendedName>
        <fullName evidence="1">GH18 domain-containing protein</fullName>
    </recommendedName>
</protein>
<feature type="domain" description="GH18" evidence="1">
    <location>
        <begin position="1"/>
        <end position="67"/>
    </location>
</feature>
<dbReference type="InterPro" id="IPR001223">
    <property type="entry name" value="Glyco_hydro18_cat"/>
</dbReference>
<dbReference type="GO" id="GO:0004568">
    <property type="term" value="F:chitinase activity"/>
    <property type="evidence" value="ECO:0007669"/>
    <property type="project" value="TreeGrafter"/>
</dbReference>
<dbReference type="Proteomes" id="UP001162156">
    <property type="component" value="Unassembled WGS sequence"/>
</dbReference>
<dbReference type="GO" id="GO:0005975">
    <property type="term" value="P:carbohydrate metabolic process"/>
    <property type="evidence" value="ECO:0007669"/>
    <property type="project" value="InterPro"/>
</dbReference>
<name>A0AAV8X362_9CUCU</name>
<accession>A0AAV8X362</accession>
<dbReference type="InterPro" id="IPR029070">
    <property type="entry name" value="Chitinase_insertion_sf"/>
</dbReference>
<dbReference type="Gene3D" id="3.10.50.10">
    <property type="match status" value="1"/>
</dbReference>
<dbReference type="EMBL" id="JANEYF010003945">
    <property type="protein sequence ID" value="KAJ8932931.1"/>
    <property type="molecule type" value="Genomic_DNA"/>
</dbReference>
<proteinExistence type="predicted"/>
<dbReference type="GO" id="GO:0008061">
    <property type="term" value="F:chitin binding"/>
    <property type="evidence" value="ECO:0007669"/>
    <property type="project" value="TreeGrafter"/>
</dbReference>
<dbReference type="Pfam" id="PF00704">
    <property type="entry name" value="Glyco_hydro_18"/>
    <property type="match status" value="1"/>
</dbReference>
<dbReference type="InterPro" id="IPR017853">
    <property type="entry name" value="GH"/>
</dbReference>
<feature type="non-terminal residue" evidence="2">
    <location>
        <position position="1"/>
    </location>
</feature>
<dbReference type="GO" id="GO:0006032">
    <property type="term" value="P:chitin catabolic process"/>
    <property type="evidence" value="ECO:0007669"/>
    <property type="project" value="TreeGrafter"/>
</dbReference>
<dbReference type="PANTHER" id="PTHR11177">
    <property type="entry name" value="CHITINASE"/>
    <property type="match status" value="1"/>
</dbReference>
<keyword evidence="3" id="KW-1185">Reference proteome</keyword>
<sequence length="67" mass="7417">RDKKSVSNWLNAGLPSKKLILGIPTYGRNYVLLDDDHHDIGDATFSIGEPGAYTVEDGFLAYYEVIS</sequence>
<dbReference type="InterPro" id="IPR050314">
    <property type="entry name" value="Glycosyl_Hydrlase_18"/>
</dbReference>